<proteinExistence type="predicted"/>
<dbReference type="AlphaFoldDB" id="A0A7W9KF29"/>
<keyword evidence="2" id="KW-1185">Reference proteome</keyword>
<evidence type="ECO:0000313" key="2">
    <source>
        <dbReference type="Proteomes" id="UP000585638"/>
    </source>
</evidence>
<evidence type="ECO:0000313" key="1">
    <source>
        <dbReference type="EMBL" id="MBB5891450.1"/>
    </source>
</evidence>
<dbReference type="EMBL" id="JACHIR010000001">
    <property type="protein sequence ID" value="MBB5891450.1"/>
    <property type="molecule type" value="Genomic_DNA"/>
</dbReference>
<protein>
    <submittedName>
        <fullName evidence="1">Uncharacterized protein</fullName>
    </submittedName>
</protein>
<dbReference type="Proteomes" id="UP000585638">
    <property type="component" value="Unassembled WGS sequence"/>
</dbReference>
<accession>A0A7W9KF29</accession>
<comment type="caution">
    <text evidence="1">The sequence shown here is derived from an EMBL/GenBank/DDBJ whole genome shotgun (WGS) entry which is preliminary data.</text>
</comment>
<organism evidence="1 2">
    <name type="scientific">Kutzneria kofuensis</name>
    <dbReference type="NCBI Taxonomy" id="103725"/>
    <lineage>
        <taxon>Bacteria</taxon>
        <taxon>Bacillati</taxon>
        <taxon>Actinomycetota</taxon>
        <taxon>Actinomycetes</taxon>
        <taxon>Pseudonocardiales</taxon>
        <taxon>Pseudonocardiaceae</taxon>
        <taxon>Kutzneria</taxon>
    </lineage>
</organism>
<name>A0A7W9KF29_9PSEU</name>
<sequence>MTPRTPNMIIVSDGRALELLPRDEVLGDLPAAPASAFDADAAAGRQMLGHLGW</sequence>
<gene>
    <name evidence="1" type="ORF">BJ998_002646</name>
</gene>
<reference evidence="1 2" key="1">
    <citation type="submission" date="2020-08" db="EMBL/GenBank/DDBJ databases">
        <title>Sequencing the genomes of 1000 actinobacteria strains.</title>
        <authorList>
            <person name="Klenk H.-P."/>
        </authorList>
    </citation>
    <scope>NUCLEOTIDE SEQUENCE [LARGE SCALE GENOMIC DNA]</scope>
    <source>
        <strain evidence="1 2">DSM 43851</strain>
    </source>
</reference>